<feature type="compositionally biased region" description="Basic and acidic residues" evidence="3">
    <location>
        <begin position="35"/>
        <end position="58"/>
    </location>
</feature>
<organism evidence="5 6">
    <name type="scientific">Diacronema lutheri</name>
    <name type="common">Unicellular marine alga</name>
    <name type="synonym">Monochrysis lutheri</name>
    <dbReference type="NCBI Taxonomy" id="2081491"/>
    <lineage>
        <taxon>Eukaryota</taxon>
        <taxon>Haptista</taxon>
        <taxon>Haptophyta</taxon>
        <taxon>Pavlovophyceae</taxon>
        <taxon>Pavlovales</taxon>
        <taxon>Pavlovaceae</taxon>
        <taxon>Diacronema</taxon>
    </lineage>
</organism>
<dbReference type="InterPro" id="IPR018247">
    <property type="entry name" value="EF_Hand_1_Ca_BS"/>
</dbReference>
<comment type="caution">
    <text evidence="5">The sequence shown here is derived from an EMBL/GenBank/DDBJ whole genome shotgun (WGS) entry which is preliminary data.</text>
</comment>
<evidence type="ECO:0000256" key="2">
    <source>
        <dbReference type="ARBA" id="ARBA00022837"/>
    </source>
</evidence>
<dbReference type="InterPro" id="IPR002048">
    <property type="entry name" value="EF_hand_dom"/>
</dbReference>
<dbReference type="CDD" id="cd00051">
    <property type="entry name" value="EFh"/>
    <property type="match status" value="1"/>
</dbReference>
<dbReference type="PROSITE" id="PS00018">
    <property type="entry name" value="EF_HAND_1"/>
    <property type="match status" value="1"/>
</dbReference>
<dbReference type="PROSITE" id="PS50222">
    <property type="entry name" value="EF_HAND_2"/>
    <property type="match status" value="2"/>
</dbReference>
<dbReference type="PANTHER" id="PTHR23048">
    <property type="entry name" value="MYOSIN LIGHT CHAIN 1, 3"/>
    <property type="match status" value="1"/>
</dbReference>
<dbReference type="AlphaFoldDB" id="A0A8J6CCE6"/>
<feature type="region of interest" description="Disordered" evidence="3">
    <location>
        <begin position="1"/>
        <end position="88"/>
    </location>
</feature>
<dbReference type="Gene3D" id="1.10.238.10">
    <property type="entry name" value="EF-hand"/>
    <property type="match status" value="1"/>
</dbReference>
<feature type="domain" description="EF-hand" evidence="4">
    <location>
        <begin position="126"/>
        <end position="161"/>
    </location>
</feature>
<name>A0A8J6CCE6_DIALT</name>
<dbReference type="PANTHER" id="PTHR23048:SF0">
    <property type="entry name" value="CALMODULIN LIKE 3"/>
    <property type="match status" value="1"/>
</dbReference>
<dbReference type="Pfam" id="PF13499">
    <property type="entry name" value="EF-hand_7"/>
    <property type="match status" value="1"/>
</dbReference>
<evidence type="ECO:0000259" key="4">
    <source>
        <dbReference type="PROSITE" id="PS50222"/>
    </source>
</evidence>
<keyword evidence="6" id="KW-1185">Reference proteome</keyword>
<sequence length="271" mass="29693">MSLPPIKGLASSPSLTESMHRAQRRRNVPIVAKGLSKEPKEDDDALERPDQVQGEIRKGGHTVVAGSSAMRRRNGKKADPGDRSPSAPRRISIARRMSKAPLHGDSPTLHAKLRAAKPMLDAIPPTLLHRAKELFYEFDADGNGVIDSGEVRAVMRSLGHELQAKDIQQMLDLIDKNKSSNIDLREFLEMLQECNSMDLFRGQPPDVSNAISLARSISGNQHASAETSIDAGALKKILAEDFDLQDFRLEEVLPGPITFGSLQMFLCDGKA</sequence>
<dbReference type="InterPro" id="IPR050230">
    <property type="entry name" value="CALM/Myosin/TropC-like"/>
</dbReference>
<dbReference type="GO" id="GO:0005509">
    <property type="term" value="F:calcium ion binding"/>
    <property type="evidence" value="ECO:0007669"/>
    <property type="project" value="InterPro"/>
</dbReference>
<dbReference type="Proteomes" id="UP000751190">
    <property type="component" value="Unassembled WGS sequence"/>
</dbReference>
<dbReference type="SMART" id="SM00054">
    <property type="entry name" value="EFh"/>
    <property type="match status" value="2"/>
</dbReference>
<dbReference type="SUPFAM" id="SSF47473">
    <property type="entry name" value="EF-hand"/>
    <property type="match status" value="1"/>
</dbReference>
<dbReference type="GO" id="GO:0016460">
    <property type="term" value="C:myosin II complex"/>
    <property type="evidence" value="ECO:0007669"/>
    <property type="project" value="TreeGrafter"/>
</dbReference>
<reference evidence="5" key="1">
    <citation type="submission" date="2021-05" db="EMBL/GenBank/DDBJ databases">
        <title>The genome of the haptophyte Pavlova lutheri (Diacronema luteri, Pavlovales) - a model for lipid biosynthesis in eukaryotic algae.</title>
        <authorList>
            <person name="Hulatt C.J."/>
            <person name="Posewitz M.C."/>
        </authorList>
    </citation>
    <scope>NUCLEOTIDE SEQUENCE</scope>
    <source>
        <strain evidence="5">NIVA-4/92</strain>
    </source>
</reference>
<evidence type="ECO:0000313" key="5">
    <source>
        <dbReference type="EMBL" id="KAG8464705.1"/>
    </source>
</evidence>
<evidence type="ECO:0000256" key="3">
    <source>
        <dbReference type="SAM" id="MobiDB-lite"/>
    </source>
</evidence>
<dbReference type="OrthoDB" id="26525at2759"/>
<feature type="domain" description="EF-hand" evidence="4">
    <location>
        <begin position="162"/>
        <end position="197"/>
    </location>
</feature>
<accession>A0A8J6CCE6</accession>
<keyword evidence="1" id="KW-0677">Repeat</keyword>
<proteinExistence type="predicted"/>
<dbReference type="EMBL" id="JAGTXO010000012">
    <property type="protein sequence ID" value="KAG8464705.1"/>
    <property type="molecule type" value="Genomic_DNA"/>
</dbReference>
<evidence type="ECO:0000313" key="6">
    <source>
        <dbReference type="Proteomes" id="UP000751190"/>
    </source>
</evidence>
<keyword evidence="2" id="KW-0106">Calcium</keyword>
<gene>
    <name evidence="5" type="ORF">KFE25_010073</name>
</gene>
<protein>
    <recommendedName>
        <fullName evidence="4">EF-hand domain-containing protein</fullName>
    </recommendedName>
</protein>
<evidence type="ECO:0000256" key="1">
    <source>
        <dbReference type="ARBA" id="ARBA00022737"/>
    </source>
</evidence>
<dbReference type="InterPro" id="IPR011992">
    <property type="entry name" value="EF-hand-dom_pair"/>
</dbReference>